<feature type="short sequence motif" description="'HIGH' region" evidence="7">
    <location>
        <begin position="65"/>
        <end position="75"/>
    </location>
</feature>
<gene>
    <name evidence="7 11" type="primary">gltX</name>
    <name evidence="11" type="ORF">SOCE26_008330</name>
</gene>
<evidence type="ECO:0000256" key="2">
    <source>
        <dbReference type="ARBA" id="ARBA00022598"/>
    </source>
</evidence>
<comment type="subcellular location">
    <subcellularLocation>
        <location evidence="7">Cytoplasm</location>
    </subcellularLocation>
</comment>
<organism evidence="11 12">
    <name type="scientific">Sorangium cellulosum</name>
    <name type="common">Polyangium cellulosum</name>
    <dbReference type="NCBI Taxonomy" id="56"/>
    <lineage>
        <taxon>Bacteria</taxon>
        <taxon>Pseudomonadati</taxon>
        <taxon>Myxococcota</taxon>
        <taxon>Polyangia</taxon>
        <taxon>Polyangiales</taxon>
        <taxon>Polyangiaceae</taxon>
        <taxon>Sorangium</taxon>
    </lineage>
</organism>
<keyword evidence="7" id="KW-0963">Cytoplasm</keyword>
<dbReference type="PROSITE" id="PS00178">
    <property type="entry name" value="AA_TRNA_LIGASE_I"/>
    <property type="match status" value="1"/>
</dbReference>
<sequence>MQRQALNETTLPVTVREPGPGEDRDELVRLLFGDAAASAKRPEEYEALYPRRALPKGAMVTRYAPSPTGFMHIGGIFVSLINKRLSAQSEGVFFLRLEDTDVKRAIPGALDTIVDSLARFDLSPQEGVLRAPSAAGGEAAGQPGGAFVQQGSYGPYVQTERVAIYRDYAIDLIRCGFAYPCFCTVEELDAIRQEQMALTVKPGYHGRWAKWRDAPLDRVKEALAAGTPFVLRLRAPDDVSGRVEWKDGVKGVISMPVNDLDTILLKSDGIPTYHFAHAVDDHLMRTTHVIRGDEWISSMPLHLQLFRALGFKPVEYAHVPPIQKLDRVEEADPETGETKVSDARRKLSKRKDPEANIDYYREIGVPEAATIEYLLNIANSAFEDWRKANLDKPYTAFPLKLNKLAPGGALSDLVKLKSVSQQVVSRMSAEDVYAQGLAWARAYDKELAALMERDPEYTKRALGIERGGKKSNKRIVTWQDLRDQLFFFYDELYARVDAFDFPENVPEAEREPLLRQMLEVFDPADSKEAWFEKIRQIAVASGYAGEVKQYKASPDAFKGHVGDVSMALRVAICGTRNSPDLAEVMAVMGEPRVRARIARFL</sequence>
<comment type="caution">
    <text evidence="7">Lacks conserved residue(s) required for the propagation of feature annotation.</text>
</comment>
<evidence type="ECO:0000256" key="1">
    <source>
        <dbReference type="ARBA" id="ARBA00007894"/>
    </source>
</evidence>
<dbReference type="GO" id="GO:0004818">
    <property type="term" value="F:glutamate-tRNA ligase activity"/>
    <property type="evidence" value="ECO:0007669"/>
    <property type="project" value="UniProtKB-UniRule"/>
</dbReference>
<dbReference type="InterPro" id="IPR008925">
    <property type="entry name" value="aa_tRNA-synth_I_cd-bd_sf"/>
</dbReference>
<dbReference type="HAMAP" id="MF_00022">
    <property type="entry name" value="Glu_tRNA_synth_type1"/>
    <property type="match status" value="1"/>
</dbReference>
<dbReference type="RefSeq" id="WP_104977403.1">
    <property type="nucleotide sequence ID" value="NZ_CP012673.1"/>
</dbReference>
<accession>A0A2L0EJH0</accession>
<dbReference type="PRINTS" id="PR00987">
    <property type="entry name" value="TRNASYNTHGLU"/>
</dbReference>
<dbReference type="InterPro" id="IPR045462">
    <property type="entry name" value="aa-tRNA-synth_I_cd-bd"/>
</dbReference>
<dbReference type="GO" id="GO:0006424">
    <property type="term" value="P:glutamyl-tRNA aminoacylation"/>
    <property type="evidence" value="ECO:0007669"/>
    <property type="project" value="UniProtKB-UniRule"/>
</dbReference>
<proteinExistence type="inferred from homology"/>
<dbReference type="InterPro" id="IPR049940">
    <property type="entry name" value="GluQ/Sye"/>
</dbReference>
<dbReference type="InterPro" id="IPR000924">
    <property type="entry name" value="Glu/Gln-tRNA-synth"/>
</dbReference>
<dbReference type="InterPro" id="IPR020751">
    <property type="entry name" value="aa-tRNA-synth_I_codon-bd_sub2"/>
</dbReference>
<feature type="domain" description="Glutamyl/glutaminyl-tRNA synthetase class Ib catalytic" evidence="9">
    <location>
        <begin position="59"/>
        <end position="376"/>
    </location>
</feature>
<comment type="function">
    <text evidence="7">Catalyzes the attachment of glutamate to tRNA(Glu) in a two-step reaction: glutamate is first activated by ATP to form Glu-AMP and then transferred to the acceptor end of tRNA(Glu).</text>
</comment>
<dbReference type="Gene3D" id="3.40.50.620">
    <property type="entry name" value="HUPs"/>
    <property type="match status" value="1"/>
</dbReference>
<dbReference type="InterPro" id="IPR004527">
    <property type="entry name" value="Glu-tRNA-ligase_bac/mito"/>
</dbReference>
<dbReference type="PANTHER" id="PTHR43311">
    <property type="entry name" value="GLUTAMATE--TRNA LIGASE"/>
    <property type="match status" value="1"/>
</dbReference>
<dbReference type="InterPro" id="IPR020058">
    <property type="entry name" value="Glu/Gln-tRNA-synth_Ib_cat-dom"/>
</dbReference>
<keyword evidence="4 7" id="KW-0067">ATP-binding</keyword>
<evidence type="ECO:0000313" key="12">
    <source>
        <dbReference type="Proteomes" id="UP000238348"/>
    </source>
</evidence>
<dbReference type="OrthoDB" id="9807503at2"/>
<feature type="compositionally biased region" description="Polar residues" evidence="8">
    <location>
        <begin position="1"/>
        <end position="12"/>
    </location>
</feature>
<comment type="subunit">
    <text evidence="7">Monomer.</text>
</comment>
<evidence type="ECO:0000256" key="4">
    <source>
        <dbReference type="ARBA" id="ARBA00022840"/>
    </source>
</evidence>
<dbReference type="GO" id="GO:0000049">
    <property type="term" value="F:tRNA binding"/>
    <property type="evidence" value="ECO:0007669"/>
    <property type="project" value="InterPro"/>
</dbReference>
<dbReference type="Gene3D" id="1.10.10.350">
    <property type="match status" value="1"/>
</dbReference>
<keyword evidence="2 7" id="KW-0436">Ligase</keyword>
<keyword evidence="5 7" id="KW-0648">Protein biosynthesis</keyword>
<feature type="region of interest" description="Disordered" evidence="8">
    <location>
        <begin position="1"/>
        <end position="21"/>
    </location>
</feature>
<dbReference type="SUPFAM" id="SSF48163">
    <property type="entry name" value="An anticodon-binding domain of class I aminoacyl-tRNA synthetases"/>
    <property type="match status" value="1"/>
</dbReference>
<evidence type="ECO:0000256" key="6">
    <source>
        <dbReference type="ARBA" id="ARBA00023146"/>
    </source>
</evidence>
<evidence type="ECO:0000256" key="7">
    <source>
        <dbReference type="HAMAP-Rule" id="MF_00022"/>
    </source>
</evidence>
<dbReference type="SUPFAM" id="SSF52374">
    <property type="entry name" value="Nucleotidylyl transferase"/>
    <property type="match status" value="1"/>
</dbReference>
<protein>
    <recommendedName>
        <fullName evidence="7">Glutamate--tRNA ligase</fullName>
        <ecNumber evidence="7">6.1.1.17</ecNumber>
    </recommendedName>
    <alternativeName>
        <fullName evidence="7">Glutamyl-tRNA synthetase</fullName>
        <shortName evidence="7">GluRS</shortName>
    </alternativeName>
</protein>
<dbReference type="AlphaFoldDB" id="A0A2L0EJH0"/>
<dbReference type="Pfam" id="PF00749">
    <property type="entry name" value="tRNA-synt_1c"/>
    <property type="match status" value="1"/>
</dbReference>
<keyword evidence="3 7" id="KW-0547">Nucleotide-binding</keyword>
<dbReference type="GO" id="GO:0005829">
    <property type="term" value="C:cytosol"/>
    <property type="evidence" value="ECO:0007669"/>
    <property type="project" value="TreeGrafter"/>
</dbReference>
<keyword evidence="6 7" id="KW-0030">Aminoacyl-tRNA synthetase</keyword>
<evidence type="ECO:0000256" key="5">
    <source>
        <dbReference type="ARBA" id="ARBA00022917"/>
    </source>
</evidence>
<dbReference type="Proteomes" id="UP000238348">
    <property type="component" value="Chromosome"/>
</dbReference>
<evidence type="ECO:0000256" key="3">
    <source>
        <dbReference type="ARBA" id="ARBA00022741"/>
    </source>
</evidence>
<reference evidence="11 12" key="1">
    <citation type="submission" date="2015-09" db="EMBL/GenBank/DDBJ databases">
        <title>Sorangium comparison.</title>
        <authorList>
            <person name="Zaburannyi N."/>
            <person name="Bunk B."/>
            <person name="Overmann J."/>
            <person name="Mueller R."/>
        </authorList>
    </citation>
    <scope>NUCLEOTIDE SEQUENCE [LARGE SCALE GENOMIC DNA]</scope>
    <source>
        <strain evidence="11 12">So ce26</strain>
    </source>
</reference>
<dbReference type="EC" id="6.1.1.17" evidence="7"/>
<feature type="binding site" evidence="7">
    <location>
        <position position="349"/>
    </location>
    <ligand>
        <name>ATP</name>
        <dbReference type="ChEBI" id="CHEBI:30616"/>
    </ligand>
</feature>
<dbReference type="GO" id="GO:0005524">
    <property type="term" value="F:ATP binding"/>
    <property type="evidence" value="ECO:0007669"/>
    <property type="project" value="UniProtKB-UniRule"/>
</dbReference>
<comment type="catalytic activity">
    <reaction evidence="7">
        <text>tRNA(Glu) + L-glutamate + ATP = L-glutamyl-tRNA(Glu) + AMP + diphosphate</text>
        <dbReference type="Rhea" id="RHEA:23540"/>
        <dbReference type="Rhea" id="RHEA-COMP:9663"/>
        <dbReference type="Rhea" id="RHEA-COMP:9680"/>
        <dbReference type="ChEBI" id="CHEBI:29985"/>
        <dbReference type="ChEBI" id="CHEBI:30616"/>
        <dbReference type="ChEBI" id="CHEBI:33019"/>
        <dbReference type="ChEBI" id="CHEBI:78442"/>
        <dbReference type="ChEBI" id="CHEBI:78520"/>
        <dbReference type="ChEBI" id="CHEBI:456215"/>
        <dbReference type="EC" id="6.1.1.17"/>
    </reaction>
</comment>
<evidence type="ECO:0000259" key="10">
    <source>
        <dbReference type="Pfam" id="PF19269"/>
    </source>
</evidence>
<feature type="domain" description="Aminoacyl-tRNA synthetase class I anticodon-binding" evidence="10">
    <location>
        <begin position="472"/>
        <end position="600"/>
    </location>
</feature>
<evidence type="ECO:0000313" key="11">
    <source>
        <dbReference type="EMBL" id="AUX39441.1"/>
    </source>
</evidence>
<dbReference type="EMBL" id="CP012673">
    <property type="protein sequence ID" value="AUX39441.1"/>
    <property type="molecule type" value="Genomic_DNA"/>
</dbReference>
<evidence type="ECO:0000259" key="9">
    <source>
        <dbReference type="Pfam" id="PF00749"/>
    </source>
</evidence>
<dbReference type="Pfam" id="PF19269">
    <property type="entry name" value="Anticodon_2"/>
    <property type="match status" value="1"/>
</dbReference>
<evidence type="ECO:0000256" key="8">
    <source>
        <dbReference type="SAM" id="MobiDB-lite"/>
    </source>
</evidence>
<comment type="similarity">
    <text evidence="1 7">Belongs to the class-I aminoacyl-tRNA synthetase family. Glutamate--tRNA ligase type 1 subfamily.</text>
</comment>
<dbReference type="InterPro" id="IPR014729">
    <property type="entry name" value="Rossmann-like_a/b/a_fold"/>
</dbReference>
<feature type="short sequence motif" description="'KMSKS' region" evidence="7">
    <location>
        <begin position="346"/>
        <end position="350"/>
    </location>
</feature>
<name>A0A2L0EJH0_SORCE</name>
<dbReference type="InterPro" id="IPR001412">
    <property type="entry name" value="aa-tRNA-synth_I_CS"/>
</dbReference>
<dbReference type="PANTHER" id="PTHR43311:SF2">
    <property type="entry name" value="GLUTAMATE--TRNA LIGASE, MITOCHONDRIAL-RELATED"/>
    <property type="match status" value="1"/>
</dbReference>